<dbReference type="InterPro" id="IPR001841">
    <property type="entry name" value="Znf_RING"/>
</dbReference>
<evidence type="ECO:0000256" key="2">
    <source>
        <dbReference type="ARBA" id="ARBA00022723"/>
    </source>
</evidence>
<name>A0A183W0Y8_TRIRE</name>
<reference evidence="6" key="1">
    <citation type="submission" date="2022-06" db="EMBL/GenBank/DDBJ databases">
        <authorList>
            <person name="Berger JAMES D."/>
            <person name="Berger JAMES D."/>
        </authorList>
    </citation>
    <scope>NUCLEOTIDE SEQUENCE [LARGE SCALE GENOMIC DNA]</scope>
</reference>
<dbReference type="Gene3D" id="3.30.40.10">
    <property type="entry name" value="Zinc/RING finger domain, C3HC4 (zinc finger)"/>
    <property type="match status" value="1"/>
</dbReference>
<dbReference type="FunFam" id="3.30.40.10:FF:000122">
    <property type="entry name" value="polycomb group RING finger protein 1"/>
    <property type="match status" value="1"/>
</dbReference>
<keyword evidence="2" id="KW-0479">Metal-binding</keyword>
<evidence type="ECO:0000256" key="5">
    <source>
        <dbReference type="ARBA" id="ARBA00023242"/>
    </source>
</evidence>
<proteinExistence type="predicted"/>
<dbReference type="InterPro" id="IPR017907">
    <property type="entry name" value="Znf_RING_CS"/>
</dbReference>
<reference evidence="7" key="2">
    <citation type="submission" date="2023-11" db="UniProtKB">
        <authorList>
            <consortium name="WormBaseParasite"/>
        </authorList>
    </citation>
    <scope>IDENTIFICATION</scope>
</reference>
<comment type="subcellular location">
    <subcellularLocation>
        <location evidence="1">Nucleus</location>
    </subcellularLocation>
</comment>
<protein>
    <submittedName>
        <fullName evidence="7">RING-type domain-containing protein</fullName>
    </submittedName>
</protein>
<evidence type="ECO:0000256" key="3">
    <source>
        <dbReference type="ARBA" id="ARBA00022771"/>
    </source>
</evidence>
<dbReference type="Proteomes" id="UP000050795">
    <property type="component" value="Unassembled WGS sequence"/>
</dbReference>
<keyword evidence="4" id="KW-0862">Zinc</keyword>
<dbReference type="GO" id="GO:1990841">
    <property type="term" value="F:promoter-specific chromatin binding"/>
    <property type="evidence" value="ECO:0007669"/>
    <property type="project" value="TreeGrafter"/>
</dbReference>
<dbReference type="PANTHER" id="PTHR10825">
    <property type="entry name" value="RING FINGER DOMAIN-CONTAINING, POLYCOMB GROUP COMPONENT"/>
    <property type="match status" value="1"/>
</dbReference>
<dbReference type="GO" id="GO:0035102">
    <property type="term" value="C:PRC1 complex"/>
    <property type="evidence" value="ECO:0007669"/>
    <property type="project" value="TreeGrafter"/>
</dbReference>
<dbReference type="SUPFAM" id="SSF57850">
    <property type="entry name" value="RING/U-box"/>
    <property type="match status" value="1"/>
</dbReference>
<dbReference type="GO" id="GO:0008270">
    <property type="term" value="F:zinc ion binding"/>
    <property type="evidence" value="ECO:0007669"/>
    <property type="project" value="UniProtKB-KW"/>
</dbReference>
<dbReference type="Pfam" id="PF16207">
    <property type="entry name" value="RAWUL"/>
    <property type="match status" value="1"/>
</dbReference>
<dbReference type="InterPro" id="IPR032443">
    <property type="entry name" value="RAWUL"/>
</dbReference>
<evidence type="ECO:0000256" key="1">
    <source>
        <dbReference type="ARBA" id="ARBA00004123"/>
    </source>
</evidence>
<dbReference type="WBParaSite" id="TREG1_108630.1">
    <property type="protein sequence ID" value="TREG1_108630.1"/>
    <property type="gene ID" value="TREG1_108630"/>
</dbReference>
<dbReference type="AlphaFoldDB" id="A0A183W0Y8"/>
<dbReference type="Gene3D" id="3.10.20.90">
    <property type="entry name" value="Phosphatidylinositol 3-kinase Catalytic Subunit, Chain A, domain 1"/>
    <property type="match status" value="1"/>
</dbReference>
<dbReference type="Pfam" id="PF13923">
    <property type="entry name" value="zf-C3HC4_2"/>
    <property type="match status" value="1"/>
</dbReference>
<accession>A0A183W0Y8</accession>
<dbReference type="GO" id="GO:0000122">
    <property type="term" value="P:negative regulation of transcription by RNA polymerase II"/>
    <property type="evidence" value="ECO:0007669"/>
    <property type="project" value="TreeGrafter"/>
</dbReference>
<evidence type="ECO:0000313" key="6">
    <source>
        <dbReference type="Proteomes" id="UP000050795"/>
    </source>
</evidence>
<dbReference type="SMART" id="SM00184">
    <property type="entry name" value="RING"/>
    <property type="match status" value="1"/>
</dbReference>
<organism evidence="6 7">
    <name type="scientific">Trichobilharzia regenti</name>
    <name type="common">Nasal bird schistosome</name>
    <dbReference type="NCBI Taxonomy" id="157069"/>
    <lineage>
        <taxon>Eukaryota</taxon>
        <taxon>Metazoa</taxon>
        <taxon>Spiralia</taxon>
        <taxon>Lophotrochozoa</taxon>
        <taxon>Platyhelminthes</taxon>
        <taxon>Trematoda</taxon>
        <taxon>Digenea</taxon>
        <taxon>Strigeidida</taxon>
        <taxon>Schistosomatoidea</taxon>
        <taxon>Schistosomatidae</taxon>
        <taxon>Trichobilharzia</taxon>
    </lineage>
</organism>
<dbReference type="OrthoDB" id="1305878at2759"/>
<keyword evidence="3" id="KW-0863">Zinc-finger</keyword>
<evidence type="ECO:0000256" key="4">
    <source>
        <dbReference type="ARBA" id="ARBA00022833"/>
    </source>
</evidence>
<sequence length="377" mass="41653">MTTSYSGVKLSSINGHLICGLCGGYLIDATVLTECIHVFCRSCILKYLSENKICPLCQSLVQETRPGQALRPDVALQRIVYKLVPGLLKTEMKRISEFKELYSTDSLCVDTILSGNEVMFGTANAGGTSNYSTSSGLRPAPLPTALATRSLSKTPCALVSSMQTSRTIVSNRLPSSAAFLLEDDEFVSLSLTHLTSLPSYSKVSESFIYKRPSQPDHAKTTASQLLESSHSQSSLSSSSTLRFTNSIYLLCPAVVTVANLHHLLLSKYQLDPARQIVDLYLDGECLEPSHSLREVAFLYSFPTRNQCMCLQFVFTDACTAWWGTPMPYLERLQPKRTTSFKDHYTDSNSINICLSSLNHATTKVCETSNKQRKRASF</sequence>
<dbReference type="InterPro" id="IPR013083">
    <property type="entry name" value="Znf_RING/FYVE/PHD"/>
</dbReference>
<evidence type="ECO:0000313" key="7">
    <source>
        <dbReference type="WBParaSite" id="TREG1_108630.1"/>
    </source>
</evidence>
<keyword evidence="6" id="KW-1185">Reference proteome</keyword>
<dbReference type="PROSITE" id="PS50089">
    <property type="entry name" value="ZF_RING_2"/>
    <property type="match status" value="1"/>
</dbReference>
<dbReference type="PROSITE" id="PS00518">
    <property type="entry name" value="ZF_RING_1"/>
    <property type="match status" value="1"/>
</dbReference>
<dbReference type="PANTHER" id="PTHR10825:SF29">
    <property type="entry name" value="POLYCOMB GROUP RING FINGER PROTEIN 1"/>
    <property type="match status" value="1"/>
</dbReference>
<keyword evidence="5" id="KW-0539">Nucleus</keyword>